<keyword evidence="2" id="KW-0229">DNA integration</keyword>
<feature type="domain" description="Tyr recombinase" evidence="6">
    <location>
        <begin position="143"/>
        <end position="329"/>
    </location>
</feature>
<gene>
    <name evidence="8" type="primary">xerC</name>
    <name evidence="8" type="ORF">GNB58_004824</name>
</gene>
<evidence type="ECO:0000256" key="2">
    <source>
        <dbReference type="ARBA" id="ARBA00022908"/>
    </source>
</evidence>
<evidence type="ECO:0000256" key="4">
    <source>
        <dbReference type="ARBA" id="ARBA00023172"/>
    </source>
</evidence>
<keyword evidence="4" id="KW-0233">DNA recombination</keyword>
<sequence>MANRYNRKRQGSLLTVDEVYRQPVGPTSDPKSLYALLLRFVAWRRERNWSETTLKVQTHHSYRFILWAAERGLHHPAEITRPVLERYQRHLYQYRKRNGEPLTTRTQRTAVQPVQVWFRWMTQQNLILANPAADLELPRLEKRLPRYILSVAEVEQVLAQPDLTTPGGIRDRALMEVLWSTGIRRSEAAGLEVFSVDANRRILTIVQGKGKQDRVVPVGERALWWVRRYLHHVRPQLLVNPHCKALFVALDGVEGLGPNGITSTVSHWMKTSGLVAHGSCHLFRHAMATQMLENGADLRWIQAMLGHASVESTQIYTQVSVRALQAVHASTHPAERDNEEQIRQAFSRHDAGEGEFINNTEMEKHMDALKHQVQRDRKPES</sequence>
<feature type="domain" description="Core-binding (CB)" evidence="7">
    <location>
        <begin position="31"/>
        <end position="122"/>
    </location>
</feature>
<dbReference type="InterPro" id="IPR044068">
    <property type="entry name" value="CB"/>
</dbReference>
<evidence type="ECO:0000256" key="3">
    <source>
        <dbReference type="ARBA" id="ARBA00023125"/>
    </source>
</evidence>
<dbReference type="PROSITE" id="PS51898">
    <property type="entry name" value="TYR_RECOMBINASE"/>
    <property type="match status" value="1"/>
</dbReference>
<dbReference type="InterPro" id="IPR002104">
    <property type="entry name" value="Integrase_catalytic"/>
</dbReference>
<dbReference type="Gene3D" id="1.10.150.130">
    <property type="match status" value="1"/>
</dbReference>
<evidence type="ECO:0000259" key="6">
    <source>
        <dbReference type="PROSITE" id="PS51898"/>
    </source>
</evidence>
<evidence type="ECO:0000313" key="8">
    <source>
        <dbReference type="EMBL" id="HAE7767707.1"/>
    </source>
</evidence>
<dbReference type="PANTHER" id="PTHR30349">
    <property type="entry name" value="PHAGE INTEGRASE-RELATED"/>
    <property type="match status" value="1"/>
</dbReference>
<protein>
    <submittedName>
        <fullName evidence="8">Site-specific tyrosine recombinase XerC</fullName>
    </submittedName>
</protein>
<proteinExistence type="inferred from homology"/>
<comment type="caution">
    <text evidence="8">The sequence shown here is derived from an EMBL/GenBank/DDBJ whole genome shotgun (WGS) entry which is preliminary data.</text>
</comment>
<reference evidence="8" key="1">
    <citation type="journal article" date="2018" name="Genome Biol.">
        <title>SKESA: strategic k-mer extension for scrupulous assemblies.</title>
        <authorList>
            <person name="Souvorov A."/>
            <person name="Agarwala R."/>
            <person name="Lipman D.J."/>
        </authorList>
    </citation>
    <scope>NUCLEOTIDE SEQUENCE</scope>
    <source>
        <strain evidence="8">2584-68</strain>
    </source>
</reference>
<keyword evidence="3 5" id="KW-0238">DNA-binding</keyword>
<organism evidence="8">
    <name type="scientific">Salmonella enterica subsp. houtenae serovar 45:g,z51:-</name>
    <dbReference type="NCBI Taxonomy" id="1967611"/>
    <lineage>
        <taxon>Bacteria</taxon>
        <taxon>Pseudomonadati</taxon>
        <taxon>Pseudomonadota</taxon>
        <taxon>Gammaproteobacteria</taxon>
        <taxon>Enterobacterales</taxon>
        <taxon>Enterobacteriaceae</taxon>
        <taxon>Salmonella</taxon>
    </lineage>
</organism>
<dbReference type="GO" id="GO:0003677">
    <property type="term" value="F:DNA binding"/>
    <property type="evidence" value="ECO:0007669"/>
    <property type="project" value="UniProtKB-UniRule"/>
</dbReference>
<dbReference type="GO" id="GO:0015074">
    <property type="term" value="P:DNA integration"/>
    <property type="evidence" value="ECO:0007669"/>
    <property type="project" value="UniProtKB-KW"/>
</dbReference>
<dbReference type="InterPro" id="IPR050090">
    <property type="entry name" value="Tyrosine_recombinase_XerCD"/>
</dbReference>
<name>A0A736VI57_SALHO</name>
<accession>A0A736VI57</accession>
<dbReference type="PANTHER" id="PTHR30349:SF41">
    <property type="entry name" value="INTEGRASE_RECOMBINASE PROTEIN MJ0367-RELATED"/>
    <property type="match status" value="1"/>
</dbReference>
<dbReference type="InterPro" id="IPR011010">
    <property type="entry name" value="DNA_brk_join_enz"/>
</dbReference>
<dbReference type="AlphaFoldDB" id="A0A736VI57"/>
<evidence type="ECO:0000256" key="1">
    <source>
        <dbReference type="ARBA" id="ARBA00008857"/>
    </source>
</evidence>
<dbReference type="EMBL" id="DAATAH010000114">
    <property type="protein sequence ID" value="HAE7767707.1"/>
    <property type="molecule type" value="Genomic_DNA"/>
</dbReference>
<reference evidence="8" key="2">
    <citation type="submission" date="2018-07" db="EMBL/GenBank/DDBJ databases">
        <authorList>
            <consortium name="NCBI Pathogen Detection Project"/>
        </authorList>
    </citation>
    <scope>NUCLEOTIDE SEQUENCE</scope>
    <source>
        <strain evidence="8">2584-68</strain>
    </source>
</reference>
<dbReference type="InterPro" id="IPR013762">
    <property type="entry name" value="Integrase-like_cat_sf"/>
</dbReference>
<dbReference type="NCBIfam" id="NF002331">
    <property type="entry name" value="PRK01287.1"/>
    <property type="match status" value="1"/>
</dbReference>
<dbReference type="SUPFAM" id="SSF56349">
    <property type="entry name" value="DNA breaking-rejoining enzymes"/>
    <property type="match status" value="1"/>
</dbReference>
<evidence type="ECO:0000259" key="7">
    <source>
        <dbReference type="PROSITE" id="PS51900"/>
    </source>
</evidence>
<comment type="similarity">
    <text evidence="1">Belongs to the 'phage' integrase family.</text>
</comment>
<dbReference type="InterPro" id="IPR010998">
    <property type="entry name" value="Integrase_recombinase_N"/>
</dbReference>
<dbReference type="Pfam" id="PF00589">
    <property type="entry name" value="Phage_integrase"/>
    <property type="match status" value="1"/>
</dbReference>
<dbReference type="PROSITE" id="PS51900">
    <property type="entry name" value="CB"/>
    <property type="match status" value="1"/>
</dbReference>
<dbReference type="GO" id="GO:0006310">
    <property type="term" value="P:DNA recombination"/>
    <property type="evidence" value="ECO:0007669"/>
    <property type="project" value="UniProtKB-KW"/>
</dbReference>
<evidence type="ECO:0000256" key="5">
    <source>
        <dbReference type="PROSITE-ProRule" id="PRU01248"/>
    </source>
</evidence>
<dbReference type="Gene3D" id="1.10.443.10">
    <property type="entry name" value="Intergrase catalytic core"/>
    <property type="match status" value="1"/>
</dbReference>